<evidence type="ECO:0000313" key="3">
    <source>
        <dbReference type="EMBL" id="OAA66982.1"/>
    </source>
</evidence>
<proteinExistence type="predicted"/>
<keyword evidence="3" id="KW-0436">Ligase</keyword>
<feature type="region of interest" description="Disordered" evidence="1">
    <location>
        <begin position="204"/>
        <end position="227"/>
    </location>
</feature>
<accession>A0A162JCK9</accession>
<evidence type="ECO:0000259" key="2">
    <source>
        <dbReference type="PROSITE" id="PS51733"/>
    </source>
</evidence>
<dbReference type="InterPro" id="IPR045864">
    <property type="entry name" value="aa-tRNA-synth_II/BPL/LPL"/>
</dbReference>
<dbReference type="SUPFAM" id="SSF55681">
    <property type="entry name" value="Class II aaRS and biotin synthetases"/>
    <property type="match status" value="1"/>
</dbReference>
<dbReference type="GO" id="GO:0033819">
    <property type="term" value="F:lipoyl(octanoyl) transferase activity"/>
    <property type="evidence" value="ECO:0007669"/>
    <property type="project" value="TreeGrafter"/>
</dbReference>
<gene>
    <name evidence="3" type="ORF">SPI_01558</name>
</gene>
<dbReference type="PANTHER" id="PTHR10993">
    <property type="entry name" value="OCTANOYLTRANSFERASE"/>
    <property type="match status" value="1"/>
</dbReference>
<feature type="domain" description="BPL/LPL catalytic" evidence="2">
    <location>
        <begin position="64"/>
        <end position="292"/>
    </location>
</feature>
<dbReference type="GO" id="GO:0016874">
    <property type="term" value="F:ligase activity"/>
    <property type="evidence" value="ECO:0007669"/>
    <property type="project" value="UniProtKB-KW"/>
</dbReference>
<dbReference type="PANTHER" id="PTHR10993:SF7">
    <property type="entry name" value="LIPOYLTRANSFERASE 2, MITOCHONDRIAL-RELATED"/>
    <property type="match status" value="1"/>
</dbReference>
<comment type="caution">
    <text evidence="3">The sequence shown here is derived from an EMBL/GenBank/DDBJ whole genome shotgun (WGS) entry which is preliminary data.</text>
</comment>
<dbReference type="Pfam" id="PF21948">
    <property type="entry name" value="LplA-B_cat"/>
    <property type="match status" value="1"/>
</dbReference>
<dbReference type="PROSITE" id="PS51733">
    <property type="entry name" value="BPL_LPL_CATALYTIC"/>
    <property type="match status" value="1"/>
</dbReference>
<dbReference type="InterPro" id="IPR004143">
    <property type="entry name" value="BPL_LPL_catalytic"/>
</dbReference>
<feature type="region of interest" description="Disordered" evidence="1">
    <location>
        <begin position="101"/>
        <end position="136"/>
    </location>
</feature>
<name>A0A162JCK9_9HYPO</name>
<dbReference type="OrthoDB" id="19908at2759"/>
<feature type="compositionally biased region" description="Acidic residues" evidence="1">
    <location>
        <begin position="218"/>
        <end position="227"/>
    </location>
</feature>
<dbReference type="Gene3D" id="3.30.930.10">
    <property type="entry name" value="Bira Bifunctional Protein, Domain 2"/>
    <property type="match status" value="1"/>
</dbReference>
<dbReference type="AlphaFoldDB" id="A0A162JCK9"/>
<sequence>MRVRLVQLPAIPSLGVYPTYRLAAGVQELIRRQFLDAKGGAATAVTAAAEQQDAGKLPLRSSLSPPPPTVIAFTPSPTYTLGRRQTSATLTATDLAGLRAPLTVCPSRSGNDDGDGDGNSDRNGDENVGSTTFTPAVEEAPRGGLMTYHGPGQAVLWPIFDLKAPAHRQFTVRAYSRLLETVTAEVLQKRFGLAAYTTPDAGLWVRSPGRGSRGAGGDAEEQKEEEEERKIAALGVHLRRNIAALGVAVNLNTPVTRYGGVTEPLSSSSPANATELNPWVRFVPCGIGGKGVSSVADEGRLRFGRVPAAWDLDPVPFAAQWAAAFAVHLGLEPDVDVADREAVTQFIDQAKKRLYAAAQREAAER</sequence>
<dbReference type="STRING" id="1081102.A0A162JCK9"/>
<organism evidence="3 4">
    <name type="scientific">Niveomyces insectorum RCEF 264</name>
    <dbReference type="NCBI Taxonomy" id="1081102"/>
    <lineage>
        <taxon>Eukaryota</taxon>
        <taxon>Fungi</taxon>
        <taxon>Dikarya</taxon>
        <taxon>Ascomycota</taxon>
        <taxon>Pezizomycotina</taxon>
        <taxon>Sordariomycetes</taxon>
        <taxon>Hypocreomycetidae</taxon>
        <taxon>Hypocreales</taxon>
        <taxon>Cordycipitaceae</taxon>
        <taxon>Niveomyces</taxon>
    </lineage>
</organism>
<dbReference type="Proteomes" id="UP000076874">
    <property type="component" value="Unassembled WGS sequence"/>
</dbReference>
<protein>
    <submittedName>
        <fullName evidence="3">Biotin/lipoate A/B protein ligase</fullName>
    </submittedName>
</protein>
<evidence type="ECO:0000313" key="4">
    <source>
        <dbReference type="Proteomes" id="UP000076874"/>
    </source>
</evidence>
<dbReference type="EMBL" id="AZHD01000002">
    <property type="protein sequence ID" value="OAA66982.1"/>
    <property type="molecule type" value="Genomic_DNA"/>
</dbReference>
<dbReference type="GO" id="GO:0009249">
    <property type="term" value="P:protein lipoylation"/>
    <property type="evidence" value="ECO:0007669"/>
    <property type="project" value="TreeGrafter"/>
</dbReference>
<feature type="region of interest" description="Disordered" evidence="1">
    <location>
        <begin position="52"/>
        <end position="78"/>
    </location>
</feature>
<reference evidence="3 4" key="1">
    <citation type="journal article" date="2016" name="Genome Biol. Evol.">
        <title>Divergent and convergent evolution of fungal pathogenicity.</title>
        <authorList>
            <person name="Shang Y."/>
            <person name="Xiao G."/>
            <person name="Zheng P."/>
            <person name="Cen K."/>
            <person name="Zhan S."/>
            <person name="Wang C."/>
        </authorList>
    </citation>
    <scope>NUCLEOTIDE SEQUENCE [LARGE SCALE GENOMIC DNA]</scope>
    <source>
        <strain evidence="3 4">RCEF 264</strain>
    </source>
</reference>
<feature type="compositionally biased region" description="Low complexity" evidence="1">
    <location>
        <begin position="52"/>
        <end position="63"/>
    </location>
</feature>
<keyword evidence="4" id="KW-1185">Reference proteome</keyword>
<evidence type="ECO:0000256" key="1">
    <source>
        <dbReference type="SAM" id="MobiDB-lite"/>
    </source>
</evidence>